<keyword evidence="4" id="KW-1185">Reference proteome</keyword>
<keyword evidence="2" id="KW-1133">Transmembrane helix</keyword>
<feature type="transmembrane region" description="Helical" evidence="2">
    <location>
        <begin position="20"/>
        <end position="40"/>
    </location>
</feature>
<dbReference type="Proteomes" id="UP000683310">
    <property type="component" value="Chromosome"/>
</dbReference>
<organism evidence="3 4">
    <name type="scientific">Nocardia tengchongensis</name>
    <dbReference type="NCBI Taxonomy" id="2055889"/>
    <lineage>
        <taxon>Bacteria</taxon>
        <taxon>Bacillati</taxon>
        <taxon>Actinomycetota</taxon>
        <taxon>Actinomycetes</taxon>
        <taxon>Mycobacteriales</taxon>
        <taxon>Nocardiaceae</taxon>
        <taxon>Nocardia</taxon>
    </lineage>
</organism>
<gene>
    <name evidence="3" type="ORF">KHQ06_37775</name>
</gene>
<keyword evidence="2" id="KW-0812">Transmembrane</keyword>
<accession>A0ABX8CTS3</accession>
<evidence type="ECO:0000256" key="2">
    <source>
        <dbReference type="SAM" id="Phobius"/>
    </source>
</evidence>
<sequence>MLGTADEIQRDAGDLDPRRLGQVLLAALLMAGGVGAGMLLTSAASSPVADTSIVNVPRLRHDRHAPAQHPPNIAPAGQVPFAPVPHGGAVPLNSVPPVPLPAPAARPSPLPPAAPRPVDIPVLVNPGAPPPNVPAPPLDPGPPAD</sequence>
<feature type="compositionally biased region" description="Pro residues" evidence="1">
    <location>
        <begin position="127"/>
        <end position="145"/>
    </location>
</feature>
<evidence type="ECO:0000313" key="4">
    <source>
        <dbReference type="Proteomes" id="UP000683310"/>
    </source>
</evidence>
<evidence type="ECO:0000256" key="1">
    <source>
        <dbReference type="SAM" id="MobiDB-lite"/>
    </source>
</evidence>
<proteinExistence type="predicted"/>
<protein>
    <submittedName>
        <fullName evidence="3">Uncharacterized protein</fullName>
    </submittedName>
</protein>
<evidence type="ECO:0000313" key="3">
    <source>
        <dbReference type="EMBL" id="QVI21595.1"/>
    </source>
</evidence>
<feature type="region of interest" description="Disordered" evidence="1">
    <location>
        <begin position="63"/>
        <end position="145"/>
    </location>
</feature>
<feature type="compositionally biased region" description="Pro residues" evidence="1">
    <location>
        <begin position="94"/>
        <end position="115"/>
    </location>
</feature>
<name>A0ABX8CTS3_9NOCA</name>
<dbReference type="RefSeq" id="WP_213557697.1">
    <property type="nucleotide sequence ID" value="NZ_JBHZDI010000025.1"/>
</dbReference>
<keyword evidence="2" id="KW-0472">Membrane</keyword>
<reference evidence="3 4" key="1">
    <citation type="submission" date="2021-04" db="EMBL/GenBank/DDBJ databases">
        <title>Nocardia tengchongensis.</title>
        <authorList>
            <person name="Zhuang k."/>
            <person name="Ran Y."/>
            <person name="Li W."/>
        </authorList>
    </citation>
    <scope>NUCLEOTIDE SEQUENCE [LARGE SCALE GENOMIC DNA]</scope>
    <source>
        <strain evidence="3 4">CFH S0057</strain>
    </source>
</reference>
<dbReference type="EMBL" id="CP074371">
    <property type="protein sequence ID" value="QVI21595.1"/>
    <property type="molecule type" value="Genomic_DNA"/>
</dbReference>